<feature type="compositionally biased region" description="Acidic residues" evidence="1">
    <location>
        <begin position="460"/>
        <end position="484"/>
    </location>
</feature>
<proteinExistence type="predicted"/>
<dbReference type="Proteomes" id="UP000252254">
    <property type="component" value="Unassembled WGS sequence"/>
</dbReference>
<dbReference type="PROSITE" id="PS51178">
    <property type="entry name" value="PASTA"/>
    <property type="match status" value="2"/>
</dbReference>
<keyword evidence="2" id="KW-1133">Transmembrane helix</keyword>
<sequence length="484" mass="54543">MSDFLSKFNKDNYKDTLEEQDNNKSEKAEDAALENKEDTEPKTEKQYIPETKNYSLTSNHLSGVGEEVEFDPTYQKKKRRKLILIIAGATLALVLSFITYYHVVHAEVEDFTGKPVSEARAWAKENDVEIELTQEYNSDIEANRIISQNIDEGKNIRKGKTITFVSSLGPDPEEVIPLPDFSKMSKRDADTWIEEQQADNLKLVSEYSDKVESGSFIKLVIKDSEVEEETYRRKDSAAVYYSKGKEVFEKNISVPDFSESTKEEVQQWADTNEIALTLKDKDSNTVEVGKVISQSVKAEEKIAKKDKMTVEVSVGKAIVVPNFGELSMEEAANYPGLTVTIKERFHSKLAYGKLIAQTIEAGTKLIGEDDSTITATYSVGRPYLADYRGVLEGDLPKLFYDDYQSKGADIDYIVKYVNATEVKGTVVSMSKFNAFVPMDYTVEVRVSNNTSAPSTSNPLEDVEEEVQQPIEEELDQPIEENIEK</sequence>
<feature type="compositionally biased region" description="Low complexity" evidence="1">
    <location>
        <begin position="447"/>
        <end position="458"/>
    </location>
</feature>
<dbReference type="CDD" id="cd06577">
    <property type="entry name" value="PASTA_pknB"/>
    <property type="match status" value="2"/>
</dbReference>
<keyword evidence="4" id="KW-0808">Transferase</keyword>
<dbReference type="STRING" id="200904.GCA_900168775_01704"/>
<protein>
    <submittedName>
        <fullName evidence="4">Serine/threonine-protein kinase</fullName>
    </submittedName>
</protein>
<dbReference type="SMART" id="SM00740">
    <property type="entry name" value="PASTA"/>
    <property type="match status" value="3"/>
</dbReference>
<name>A0A366EJK1_9BACI</name>
<keyword evidence="2" id="KW-0472">Membrane</keyword>
<evidence type="ECO:0000256" key="2">
    <source>
        <dbReference type="SAM" id="Phobius"/>
    </source>
</evidence>
<organism evidence="4 5">
    <name type="scientific">Paraliobacillus ryukyuensis</name>
    <dbReference type="NCBI Taxonomy" id="200904"/>
    <lineage>
        <taxon>Bacteria</taxon>
        <taxon>Bacillati</taxon>
        <taxon>Bacillota</taxon>
        <taxon>Bacilli</taxon>
        <taxon>Bacillales</taxon>
        <taxon>Bacillaceae</taxon>
        <taxon>Paraliobacillus</taxon>
    </lineage>
</organism>
<keyword evidence="5" id="KW-1185">Reference proteome</keyword>
<keyword evidence="2" id="KW-0812">Transmembrane</keyword>
<dbReference type="Gene3D" id="3.30.10.20">
    <property type="match status" value="3"/>
</dbReference>
<feature type="compositionally biased region" description="Basic and acidic residues" evidence="1">
    <location>
        <begin position="8"/>
        <end position="45"/>
    </location>
</feature>
<evidence type="ECO:0000313" key="4">
    <source>
        <dbReference type="EMBL" id="RBP01669.1"/>
    </source>
</evidence>
<dbReference type="EMBL" id="QNRI01000001">
    <property type="protein sequence ID" value="RBP01669.1"/>
    <property type="molecule type" value="Genomic_DNA"/>
</dbReference>
<accession>A0A366EJK1</accession>
<comment type="caution">
    <text evidence="4">The sequence shown here is derived from an EMBL/GenBank/DDBJ whole genome shotgun (WGS) entry which is preliminary data.</text>
</comment>
<dbReference type="Pfam" id="PF03793">
    <property type="entry name" value="PASTA"/>
    <property type="match status" value="2"/>
</dbReference>
<dbReference type="RefSeq" id="WP_113866433.1">
    <property type="nucleotide sequence ID" value="NZ_BAABQN010000001.1"/>
</dbReference>
<dbReference type="InterPro" id="IPR005543">
    <property type="entry name" value="PASTA_dom"/>
</dbReference>
<dbReference type="AlphaFoldDB" id="A0A366EJK1"/>
<dbReference type="GO" id="GO:0016301">
    <property type="term" value="F:kinase activity"/>
    <property type="evidence" value="ECO:0007669"/>
    <property type="project" value="UniProtKB-KW"/>
</dbReference>
<keyword evidence="4" id="KW-0418">Kinase</keyword>
<feature type="domain" description="PASTA" evidence="3">
    <location>
        <begin position="102"/>
        <end position="167"/>
    </location>
</feature>
<feature type="domain" description="PASTA" evidence="3">
    <location>
        <begin position="248"/>
        <end position="314"/>
    </location>
</feature>
<feature type="transmembrane region" description="Helical" evidence="2">
    <location>
        <begin position="82"/>
        <end position="103"/>
    </location>
</feature>
<evidence type="ECO:0000259" key="3">
    <source>
        <dbReference type="PROSITE" id="PS51178"/>
    </source>
</evidence>
<gene>
    <name evidence="4" type="ORF">DES48_101412</name>
</gene>
<dbReference type="OrthoDB" id="1641593at2"/>
<feature type="region of interest" description="Disordered" evidence="1">
    <location>
        <begin position="447"/>
        <end position="484"/>
    </location>
</feature>
<reference evidence="4 5" key="1">
    <citation type="submission" date="2018-06" db="EMBL/GenBank/DDBJ databases">
        <title>Genomic Encyclopedia of Type Strains, Phase IV (KMG-IV): sequencing the most valuable type-strain genomes for metagenomic binning, comparative biology and taxonomic classification.</title>
        <authorList>
            <person name="Goeker M."/>
        </authorList>
    </citation>
    <scope>NUCLEOTIDE SEQUENCE [LARGE SCALE GENOMIC DNA]</scope>
    <source>
        <strain evidence="4 5">DSM 15140</strain>
    </source>
</reference>
<evidence type="ECO:0000313" key="5">
    <source>
        <dbReference type="Proteomes" id="UP000252254"/>
    </source>
</evidence>
<feature type="region of interest" description="Disordered" evidence="1">
    <location>
        <begin position="1"/>
        <end position="45"/>
    </location>
</feature>
<evidence type="ECO:0000256" key="1">
    <source>
        <dbReference type="SAM" id="MobiDB-lite"/>
    </source>
</evidence>